<dbReference type="EMBL" id="JADOGI010000083">
    <property type="protein sequence ID" value="MBF8189131.1"/>
    <property type="molecule type" value="Genomic_DNA"/>
</dbReference>
<sequence>MTDSLRKIVLEIEGRLLSVPADYPILYFAATWKGDRRLFPDKVHVTSDQEIAWTFLANSLTSGGYGHVVSYDISQPWRDPPKRLECLGRFTFEERDQIPGQRQERSDSGAEDFL</sequence>
<feature type="compositionally biased region" description="Basic and acidic residues" evidence="1">
    <location>
        <begin position="95"/>
        <end position="108"/>
    </location>
</feature>
<dbReference type="RefSeq" id="WP_195898072.1">
    <property type="nucleotide sequence ID" value="NZ_JADOGI010000083.1"/>
</dbReference>
<comment type="caution">
    <text evidence="2">The sequence shown here is derived from an EMBL/GenBank/DDBJ whole genome shotgun (WGS) entry which is preliminary data.</text>
</comment>
<evidence type="ECO:0000256" key="1">
    <source>
        <dbReference type="SAM" id="MobiDB-lite"/>
    </source>
</evidence>
<protein>
    <submittedName>
        <fullName evidence="2">Uncharacterized protein</fullName>
    </submittedName>
</protein>
<name>A0A931AA74_9ACTN</name>
<gene>
    <name evidence="2" type="ORF">ITP53_26045</name>
</gene>
<organism evidence="2 3">
    <name type="scientific">Nonomuraea cypriaca</name>
    <dbReference type="NCBI Taxonomy" id="1187855"/>
    <lineage>
        <taxon>Bacteria</taxon>
        <taxon>Bacillati</taxon>
        <taxon>Actinomycetota</taxon>
        <taxon>Actinomycetes</taxon>
        <taxon>Streptosporangiales</taxon>
        <taxon>Streptosporangiaceae</taxon>
        <taxon>Nonomuraea</taxon>
    </lineage>
</organism>
<dbReference type="AlphaFoldDB" id="A0A931AA74"/>
<evidence type="ECO:0000313" key="2">
    <source>
        <dbReference type="EMBL" id="MBF8189131.1"/>
    </source>
</evidence>
<evidence type="ECO:0000313" key="3">
    <source>
        <dbReference type="Proteomes" id="UP000605361"/>
    </source>
</evidence>
<keyword evidence="3" id="KW-1185">Reference proteome</keyword>
<reference evidence="2" key="1">
    <citation type="submission" date="2020-11" db="EMBL/GenBank/DDBJ databases">
        <title>Whole-genome analyses of Nonomuraea sp. K274.</title>
        <authorList>
            <person name="Veyisoglu A."/>
        </authorList>
    </citation>
    <scope>NUCLEOTIDE SEQUENCE</scope>
    <source>
        <strain evidence="2">K274</strain>
    </source>
</reference>
<accession>A0A931AA74</accession>
<proteinExistence type="predicted"/>
<dbReference type="Proteomes" id="UP000605361">
    <property type="component" value="Unassembled WGS sequence"/>
</dbReference>
<feature type="region of interest" description="Disordered" evidence="1">
    <location>
        <begin position="95"/>
        <end position="114"/>
    </location>
</feature>